<accession>A0A8J8P014</accession>
<sequence>MHKSTVITLNSTEIIYEGPSQGALVTWLPQASLTPTLLLVKALQLLFPSQFPQNTLNLSLRSSSHLDTSSHSPRGSTLSEGINRIIIEYCRNLAIFDIDLPGTPLKSDFNSSHVRRHIKAVYNNKLRKEVVVVYYEKEERIKEDDDSDLEDEESPVSSLMMLVYRSLSVEGKLKMFHYLYRPSGGRLVLQRFKALSERELCPTTC</sequence>
<organism evidence="1 2">
    <name type="scientific">Halteria grandinella</name>
    <dbReference type="NCBI Taxonomy" id="5974"/>
    <lineage>
        <taxon>Eukaryota</taxon>
        <taxon>Sar</taxon>
        <taxon>Alveolata</taxon>
        <taxon>Ciliophora</taxon>
        <taxon>Intramacronucleata</taxon>
        <taxon>Spirotrichea</taxon>
        <taxon>Stichotrichia</taxon>
        <taxon>Sporadotrichida</taxon>
        <taxon>Halteriidae</taxon>
        <taxon>Halteria</taxon>
    </lineage>
</organism>
<comment type="caution">
    <text evidence="1">The sequence shown here is derived from an EMBL/GenBank/DDBJ whole genome shotgun (WGS) entry which is preliminary data.</text>
</comment>
<proteinExistence type="predicted"/>
<evidence type="ECO:0000313" key="2">
    <source>
        <dbReference type="Proteomes" id="UP000785679"/>
    </source>
</evidence>
<dbReference type="Proteomes" id="UP000785679">
    <property type="component" value="Unassembled WGS sequence"/>
</dbReference>
<evidence type="ECO:0000313" key="1">
    <source>
        <dbReference type="EMBL" id="TNV83505.1"/>
    </source>
</evidence>
<dbReference type="EMBL" id="RRYP01003769">
    <property type="protein sequence ID" value="TNV83505.1"/>
    <property type="molecule type" value="Genomic_DNA"/>
</dbReference>
<keyword evidence="2" id="KW-1185">Reference proteome</keyword>
<name>A0A8J8P014_HALGN</name>
<protein>
    <submittedName>
        <fullName evidence="1">Uncharacterized protein</fullName>
    </submittedName>
</protein>
<dbReference type="AlphaFoldDB" id="A0A8J8P014"/>
<reference evidence="1" key="1">
    <citation type="submission" date="2019-06" db="EMBL/GenBank/DDBJ databases">
        <authorList>
            <person name="Zheng W."/>
        </authorList>
    </citation>
    <scope>NUCLEOTIDE SEQUENCE</scope>
    <source>
        <strain evidence="1">QDHG01</strain>
    </source>
</reference>
<gene>
    <name evidence="1" type="ORF">FGO68_gene3222</name>
</gene>